<name>A0A0M3ICF7_ASCLU</name>
<evidence type="ECO:0000313" key="2">
    <source>
        <dbReference type="WBParaSite" id="ALUE_0001556301-mRNA-1"/>
    </source>
</evidence>
<dbReference type="WBParaSite" id="ALUE_0001556301-mRNA-1">
    <property type="protein sequence ID" value="ALUE_0001556301-mRNA-1"/>
    <property type="gene ID" value="ALUE_0001556301"/>
</dbReference>
<organism evidence="1 2">
    <name type="scientific">Ascaris lumbricoides</name>
    <name type="common">Giant roundworm</name>
    <dbReference type="NCBI Taxonomy" id="6252"/>
    <lineage>
        <taxon>Eukaryota</taxon>
        <taxon>Metazoa</taxon>
        <taxon>Ecdysozoa</taxon>
        <taxon>Nematoda</taxon>
        <taxon>Chromadorea</taxon>
        <taxon>Rhabditida</taxon>
        <taxon>Spirurina</taxon>
        <taxon>Ascaridomorpha</taxon>
        <taxon>Ascaridoidea</taxon>
        <taxon>Ascarididae</taxon>
        <taxon>Ascaris</taxon>
    </lineage>
</organism>
<keyword evidence="1" id="KW-1185">Reference proteome</keyword>
<reference evidence="2" key="1">
    <citation type="submission" date="2017-02" db="UniProtKB">
        <authorList>
            <consortium name="WormBaseParasite"/>
        </authorList>
    </citation>
    <scope>IDENTIFICATION</scope>
</reference>
<protein>
    <submittedName>
        <fullName evidence="2">SCP domain-containing protein</fullName>
    </submittedName>
</protein>
<accession>A0A0M3ICF7</accession>
<dbReference type="AlphaFoldDB" id="A0A0M3ICF7"/>
<dbReference type="Proteomes" id="UP000036681">
    <property type="component" value="Unplaced"/>
</dbReference>
<evidence type="ECO:0000313" key="1">
    <source>
        <dbReference type="Proteomes" id="UP000036681"/>
    </source>
</evidence>
<sequence>MRRKVGHTCIAYYKSCKSRKAKNRKSFGNVVARANWHAKGNSLAKASETYALLFHTMYVVH</sequence>
<proteinExistence type="predicted"/>